<keyword evidence="4 6" id="KW-1133">Transmembrane helix</keyword>
<keyword evidence="3 6" id="KW-0812">Transmembrane</keyword>
<name>A0A0P1GBP6_9RHOB</name>
<evidence type="ECO:0000259" key="7">
    <source>
        <dbReference type="Pfam" id="PF09335"/>
    </source>
</evidence>
<proteinExistence type="inferred from homology"/>
<evidence type="ECO:0000313" key="9">
    <source>
        <dbReference type="Proteomes" id="UP000054935"/>
    </source>
</evidence>
<feature type="transmembrane region" description="Helical" evidence="6">
    <location>
        <begin position="80"/>
        <end position="99"/>
    </location>
</feature>
<evidence type="ECO:0000256" key="6">
    <source>
        <dbReference type="RuleBase" id="RU366058"/>
    </source>
</evidence>
<dbReference type="STRING" id="441103.TRN7648_02170"/>
<dbReference type="AlphaFoldDB" id="A0A0P1GBP6"/>
<dbReference type="PANTHER" id="PTHR12677">
    <property type="entry name" value="GOLGI APPARATUS MEMBRANE PROTEIN TVP38-RELATED"/>
    <property type="match status" value="1"/>
</dbReference>
<feature type="domain" description="VTT" evidence="7">
    <location>
        <begin position="100"/>
        <end position="218"/>
    </location>
</feature>
<dbReference type="InterPro" id="IPR032816">
    <property type="entry name" value="VTT_dom"/>
</dbReference>
<evidence type="ECO:0000256" key="5">
    <source>
        <dbReference type="ARBA" id="ARBA00023136"/>
    </source>
</evidence>
<dbReference type="Proteomes" id="UP000054935">
    <property type="component" value="Unassembled WGS sequence"/>
</dbReference>
<feature type="transmembrane region" description="Helical" evidence="6">
    <location>
        <begin position="111"/>
        <end position="137"/>
    </location>
</feature>
<evidence type="ECO:0000256" key="1">
    <source>
        <dbReference type="ARBA" id="ARBA00004651"/>
    </source>
</evidence>
<dbReference type="EMBL" id="CYSE01000003">
    <property type="protein sequence ID" value="CUH78790.1"/>
    <property type="molecule type" value="Genomic_DNA"/>
</dbReference>
<evidence type="ECO:0000313" key="8">
    <source>
        <dbReference type="EMBL" id="CUH78790.1"/>
    </source>
</evidence>
<dbReference type="GO" id="GO:0005886">
    <property type="term" value="C:plasma membrane"/>
    <property type="evidence" value="ECO:0007669"/>
    <property type="project" value="UniProtKB-SubCell"/>
</dbReference>
<feature type="transmembrane region" description="Helical" evidence="6">
    <location>
        <begin position="199"/>
        <end position="221"/>
    </location>
</feature>
<evidence type="ECO:0000256" key="3">
    <source>
        <dbReference type="ARBA" id="ARBA00022692"/>
    </source>
</evidence>
<feature type="transmembrane region" description="Helical" evidence="6">
    <location>
        <begin position="168"/>
        <end position="192"/>
    </location>
</feature>
<comment type="subcellular location">
    <subcellularLocation>
        <location evidence="1 6">Cell membrane</location>
        <topology evidence="1 6">Multi-pass membrane protein</topology>
    </subcellularLocation>
</comment>
<comment type="similarity">
    <text evidence="6">Belongs to the TVP38/TMEM64 family.</text>
</comment>
<dbReference type="Pfam" id="PF09335">
    <property type="entry name" value="VTT_dom"/>
    <property type="match status" value="1"/>
</dbReference>
<reference evidence="8 9" key="1">
    <citation type="submission" date="2015-09" db="EMBL/GenBank/DDBJ databases">
        <authorList>
            <consortium name="Swine Surveillance"/>
        </authorList>
    </citation>
    <scope>NUCLEOTIDE SEQUENCE [LARGE SCALE GENOMIC DNA]</scope>
    <source>
        <strain evidence="8 9">CECT 7648</strain>
    </source>
</reference>
<sequence length="267" mass="28577">MFTDWRHPVQAGVIGVSPHASSGHVQGIPNERAAKVKRHLPLITILMVAVVGFLTLRDYLTFETLRENREALLAYRDSHVVLMALAFLGTYVAIVAFSLPGAAVASVTGGFLFDLTFGTVLNVTSATIGAMVIFVAARAGLGQTLVARIETSDGTLKRLKNRLHDNEISVLFLLRLVPAVPFFVANLLPALVGVKFRNFVLTTALGIIPGAIVFTSIGVGLGEVFDRGEDPDLSLLWEPHIIGPILGLAALAALPLVIKALRGKEEI</sequence>
<protein>
    <recommendedName>
        <fullName evidence="6">TVP38/TMEM64 family membrane protein</fullName>
    </recommendedName>
</protein>
<evidence type="ECO:0000256" key="4">
    <source>
        <dbReference type="ARBA" id="ARBA00022989"/>
    </source>
</evidence>
<feature type="transmembrane region" description="Helical" evidence="6">
    <location>
        <begin position="40"/>
        <end position="60"/>
    </location>
</feature>
<feature type="transmembrane region" description="Helical" evidence="6">
    <location>
        <begin position="241"/>
        <end position="261"/>
    </location>
</feature>
<gene>
    <name evidence="8" type="ORF">TRN7648_02170</name>
</gene>
<dbReference type="PANTHER" id="PTHR12677:SF59">
    <property type="entry name" value="GOLGI APPARATUS MEMBRANE PROTEIN TVP38-RELATED"/>
    <property type="match status" value="1"/>
</dbReference>
<keyword evidence="9" id="KW-1185">Reference proteome</keyword>
<accession>A0A0P1GBP6</accession>
<organism evidence="8 9">
    <name type="scientific">Tropicibacter naphthalenivorans</name>
    <dbReference type="NCBI Taxonomy" id="441103"/>
    <lineage>
        <taxon>Bacteria</taxon>
        <taxon>Pseudomonadati</taxon>
        <taxon>Pseudomonadota</taxon>
        <taxon>Alphaproteobacteria</taxon>
        <taxon>Rhodobacterales</taxon>
        <taxon>Roseobacteraceae</taxon>
        <taxon>Tropicibacter</taxon>
    </lineage>
</organism>
<dbReference type="InterPro" id="IPR015414">
    <property type="entry name" value="TMEM64"/>
</dbReference>
<keyword evidence="5 6" id="KW-0472">Membrane</keyword>
<evidence type="ECO:0000256" key="2">
    <source>
        <dbReference type="ARBA" id="ARBA00022475"/>
    </source>
</evidence>
<dbReference type="OrthoDB" id="9779114at2"/>
<keyword evidence="2 6" id="KW-1003">Cell membrane</keyword>